<gene>
    <name evidence="7" type="primary">aroK</name>
    <name evidence="8" type="ORF">SAMN04488096_10699</name>
</gene>
<keyword evidence="7" id="KW-0460">Magnesium</keyword>
<dbReference type="InterPro" id="IPR031322">
    <property type="entry name" value="Shikimate/glucono_kinase"/>
</dbReference>
<comment type="caution">
    <text evidence="7">Lacks conserved residue(s) required for the propagation of feature annotation.</text>
</comment>
<evidence type="ECO:0000256" key="7">
    <source>
        <dbReference type="HAMAP-Rule" id="MF_00109"/>
    </source>
</evidence>
<dbReference type="SUPFAM" id="SSF52540">
    <property type="entry name" value="P-loop containing nucleoside triphosphate hydrolases"/>
    <property type="match status" value="1"/>
</dbReference>
<evidence type="ECO:0000256" key="1">
    <source>
        <dbReference type="ARBA" id="ARBA00022605"/>
    </source>
</evidence>
<dbReference type="InterPro" id="IPR000623">
    <property type="entry name" value="Shikimate_kinase/TSH1"/>
</dbReference>
<protein>
    <recommendedName>
        <fullName evidence="7">Shikimate kinase</fullName>
        <shortName evidence="7">SK</shortName>
        <ecNumber evidence="7">2.7.1.71</ecNumber>
    </recommendedName>
</protein>
<accession>A0A1M6FE89</accession>
<dbReference type="Pfam" id="PF01202">
    <property type="entry name" value="SKI"/>
    <property type="match status" value="1"/>
</dbReference>
<comment type="subunit">
    <text evidence="7">Monomer.</text>
</comment>
<evidence type="ECO:0000256" key="6">
    <source>
        <dbReference type="ARBA" id="ARBA00023141"/>
    </source>
</evidence>
<comment type="cofactor">
    <cofactor evidence="7">
        <name>Mg(2+)</name>
        <dbReference type="ChEBI" id="CHEBI:18420"/>
    </cofactor>
    <text evidence="7">Binds 1 Mg(2+) ion per subunit.</text>
</comment>
<feature type="binding site" evidence="7">
    <location>
        <begin position="16"/>
        <end position="21"/>
    </location>
    <ligand>
        <name>ATP</name>
        <dbReference type="ChEBI" id="CHEBI:30616"/>
    </ligand>
</feature>
<evidence type="ECO:0000256" key="5">
    <source>
        <dbReference type="ARBA" id="ARBA00022840"/>
    </source>
</evidence>
<keyword evidence="7" id="KW-0479">Metal-binding</keyword>
<keyword evidence="7" id="KW-0963">Cytoplasm</keyword>
<evidence type="ECO:0000313" key="9">
    <source>
        <dbReference type="Proteomes" id="UP000184225"/>
    </source>
</evidence>
<evidence type="ECO:0000256" key="2">
    <source>
        <dbReference type="ARBA" id="ARBA00022679"/>
    </source>
</evidence>
<dbReference type="GO" id="GO:0005524">
    <property type="term" value="F:ATP binding"/>
    <property type="evidence" value="ECO:0007669"/>
    <property type="project" value="UniProtKB-UniRule"/>
</dbReference>
<dbReference type="GO" id="GO:0009423">
    <property type="term" value="P:chorismate biosynthetic process"/>
    <property type="evidence" value="ECO:0007669"/>
    <property type="project" value="UniProtKB-UniRule"/>
</dbReference>
<proteinExistence type="inferred from homology"/>
<comment type="catalytic activity">
    <reaction evidence="7">
        <text>shikimate + ATP = 3-phosphoshikimate + ADP + H(+)</text>
        <dbReference type="Rhea" id="RHEA:13121"/>
        <dbReference type="ChEBI" id="CHEBI:15378"/>
        <dbReference type="ChEBI" id="CHEBI:30616"/>
        <dbReference type="ChEBI" id="CHEBI:36208"/>
        <dbReference type="ChEBI" id="CHEBI:145989"/>
        <dbReference type="ChEBI" id="CHEBI:456216"/>
        <dbReference type="EC" id="2.7.1.71"/>
    </reaction>
</comment>
<organism evidence="8 9">
    <name type="scientific">Mesonia phycicola</name>
    <dbReference type="NCBI Taxonomy" id="579105"/>
    <lineage>
        <taxon>Bacteria</taxon>
        <taxon>Pseudomonadati</taxon>
        <taxon>Bacteroidota</taxon>
        <taxon>Flavobacteriia</taxon>
        <taxon>Flavobacteriales</taxon>
        <taxon>Flavobacteriaceae</taxon>
        <taxon>Mesonia</taxon>
    </lineage>
</organism>
<evidence type="ECO:0000256" key="3">
    <source>
        <dbReference type="ARBA" id="ARBA00022741"/>
    </source>
</evidence>
<dbReference type="EC" id="2.7.1.71" evidence="7"/>
<comment type="similarity">
    <text evidence="7">Belongs to the shikimate kinase family.</text>
</comment>
<feature type="binding site" evidence="7">
    <location>
        <position position="20"/>
    </location>
    <ligand>
        <name>Mg(2+)</name>
        <dbReference type="ChEBI" id="CHEBI:18420"/>
    </ligand>
</feature>
<feature type="binding site" evidence="7">
    <location>
        <position position="62"/>
    </location>
    <ligand>
        <name>substrate</name>
    </ligand>
</feature>
<dbReference type="GO" id="GO:0009073">
    <property type="term" value="P:aromatic amino acid family biosynthetic process"/>
    <property type="evidence" value="ECO:0007669"/>
    <property type="project" value="UniProtKB-KW"/>
</dbReference>
<dbReference type="PANTHER" id="PTHR21087:SF16">
    <property type="entry name" value="SHIKIMATE KINASE 1, CHLOROPLASTIC"/>
    <property type="match status" value="1"/>
</dbReference>
<dbReference type="UniPathway" id="UPA00053">
    <property type="reaction ID" value="UER00088"/>
</dbReference>
<comment type="pathway">
    <text evidence="7">Metabolic intermediate biosynthesis; chorismate biosynthesis; chorismate from D-erythrose 4-phosphate and phosphoenolpyruvate: step 5/7.</text>
</comment>
<keyword evidence="9" id="KW-1185">Reference proteome</keyword>
<sequence length="179" mass="20699">MDKLEIMKIALCGYMGCGKSTVSQLIASKKGLNFVETDLKIEKQENLSISEIFTQKGEIYFRKQENLILKNLLDNLDESVLSLGGGTPCYANNLQMLKETQDLKLVYLKLTAANLTNRLWSETHQRPLISHLSSKELLDEYVRKHLFERQYYYLQSDYIIDANDKSAEELSDEIINLFY</sequence>
<dbReference type="InterPro" id="IPR027417">
    <property type="entry name" value="P-loop_NTPase"/>
</dbReference>
<keyword evidence="2 7" id="KW-0808">Transferase</keyword>
<feature type="binding site" evidence="7">
    <location>
        <position position="126"/>
    </location>
    <ligand>
        <name>ATP</name>
        <dbReference type="ChEBI" id="CHEBI:30616"/>
    </ligand>
</feature>
<dbReference type="AlphaFoldDB" id="A0A1M6FE89"/>
<feature type="binding site" evidence="7">
    <location>
        <position position="38"/>
    </location>
    <ligand>
        <name>substrate</name>
    </ligand>
</feature>
<dbReference type="PRINTS" id="PR01100">
    <property type="entry name" value="SHIKIMTKNASE"/>
</dbReference>
<dbReference type="GO" id="GO:0004765">
    <property type="term" value="F:shikimate kinase activity"/>
    <property type="evidence" value="ECO:0007669"/>
    <property type="project" value="UniProtKB-UniRule"/>
</dbReference>
<keyword evidence="5 7" id="KW-0067">ATP-binding</keyword>
<name>A0A1M6FE89_9FLAO</name>
<dbReference type="STRING" id="579105.SAMN04488096_10699"/>
<dbReference type="Proteomes" id="UP000184225">
    <property type="component" value="Unassembled WGS sequence"/>
</dbReference>
<feature type="binding site" evidence="7">
    <location>
        <position position="149"/>
    </location>
    <ligand>
        <name>substrate</name>
    </ligand>
</feature>
<keyword evidence="1 7" id="KW-0028">Amino-acid biosynthesis</keyword>
<dbReference type="GO" id="GO:0008652">
    <property type="term" value="P:amino acid biosynthetic process"/>
    <property type="evidence" value="ECO:0007669"/>
    <property type="project" value="UniProtKB-KW"/>
</dbReference>
<dbReference type="Gene3D" id="3.40.50.300">
    <property type="entry name" value="P-loop containing nucleotide triphosphate hydrolases"/>
    <property type="match status" value="1"/>
</dbReference>
<feature type="binding site" evidence="7">
    <location>
        <position position="85"/>
    </location>
    <ligand>
        <name>substrate</name>
    </ligand>
</feature>
<dbReference type="GO" id="GO:0005829">
    <property type="term" value="C:cytosol"/>
    <property type="evidence" value="ECO:0007669"/>
    <property type="project" value="TreeGrafter"/>
</dbReference>
<evidence type="ECO:0000256" key="4">
    <source>
        <dbReference type="ARBA" id="ARBA00022777"/>
    </source>
</evidence>
<keyword evidence="3 7" id="KW-0547">Nucleotide-binding</keyword>
<dbReference type="EMBL" id="FQYY01000006">
    <property type="protein sequence ID" value="SHI95997.1"/>
    <property type="molecule type" value="Genomic_DNA"/>
</dbReference>
<comment type="function">
    <text evidence="7">Catalyzes the specific phosphorylation of the 3-hydroxyl group of shikimic acid using ATP as a cosubstrate.</text>
</comment>
<dbReference type="HAMAP" id="MF_00109">
    <property type="entry name" value="Shikimate_kinase"/>
    <property type="match status" value="1"/>
</dbReference>
<evidence type="ECO:0000313" key="8">
    <source>
        <dbReference type="EMBL" id="SHI95997.1"/>
    </source>
</evidence>
<dbReference type="GO" id="GO:0000287">
    <property type="term" value="F:magnesium ion binding"/>
    <property type="evidence" value="ECO:0007669"/>
    <property type="project" value="UniProtKB-UniRule"/>
</dbReference>
<keyword evidence="6 7" id="KW-0057">Aromatic amino acid biosynthesis</keyword>
<keyword evidence="4 7" id="KW-0418">Kinase</keyword>
<dbReference type="PANTHER" id="PTHR21087">
    <property type="entry name" value="SHIKIMATE KINASE"/>
    <property type="match status" value="1"/>
</dbReference>
<dbReference type="CDD" id="cd00464">
    <property type="entry name" value="SK"/>
    <property type="match status" value="1"/>
</dbReference>
<comment type="subcellular location">
    <subcellularLocation>
        <location evidence="7">Cytoplasm</location>
    </subcellularLocation>
</comment>
<reference evidence="8 9" key="1">
    <citation type="submission" date="2016-11" db="EMBL/GenBank/DDBJ databases">
        <authorList>
            <person name="Jaros S."/>
            <person name="Januszkiewicz K."/>
            <person name="Wedrychowicz H."/>
        </authorList>
    </citation>
    <scope>NUCLEOTIDE SEQUENCE [LARGE SCALE GENOMIC DNA]</scope>
    <source>
        <strain evidence="8 9">DSM 21425</strain>
    </source>
</reference>